<feature type="compositionally biased region" description="Basic and acidic residues" evidence="1">
    <location>
        <begin position="44"/>
        <end position="60"/>
    </location>
</feature>
<proteinExistence type="predicted"/>
<feature type="compositionally biased region" description="Basic residues" evidence="1">
    <location>
        <begin position="298"/>
        <end position="308"/>
    </location>
</feature>
<feature type="compositionally biased region" description="Low complexity" evidence="1">
    <location>
        <begin position="220"/>
        <end position="232"/>
    </location>
</feature>
<feature type="compositionally biased region" description="Pro residues" evidence="1">
    <location>
        <begin position="277"/>
        <end position="297"/>
    </location>
</feature>
<accession>A0A0G4FNY8</accession>
<feature type="region of interest" description="Disordered" evidence="1">
    <location>
        <begin position="198"/>
        <end position="308"/>
    </location>
</feature>
<reference evidence="2" key="1">
    <citation type="submission" date="2014-11" db="EMBL/GenBank/DDBJ databases">
        <authorList>
            <person name="Otto D Thomas"/>
            <person name="Naeem Raeece"/>
        </authorList>
    </citation>
    <scope>NUCLEOTIDE SEQUENCE</scope>
</reference>
<dbReference type="AlphaFoldDB" id="A0A0G4FNY8"/>
<sequence>MRNEAPRQSLKTLLETERPRGRAQKKANQFNPPTSYPKGQELPGAKENRDRSPGSEREATGRLSAPPSIKKGVAHRVITNILGPQLRRDEEERQKNFAREEMKAQIRKELNLPSQSQSAPAPAPVWRRPFIPPNPVRHVTVRPPSHLCRPHPSPTLPPGNGFGGGAFGVASSDGGVCKDNSVGMLAHRMGQAKGSASCLLGHSPQPAQPLPLFTSPGPETSSLPVSLSSTGSAGAQQIPPSPAGSCAMSIVTIEESEKGEEEEATVTAEQPSNSTLSPPPALPAPPAPSLGIPPPLPPRHRHSQKQMHSFPRRFLKEERERRLVAQSKQQVQTTPLARFPGPKTDLEDEYDLKAQSYNKYTWGSTTGKRVKTEQEEYEEYDPEVYDSDKILHKAMEVFGIVQRNA</sequence>
<feature type="compositionally biased region" description="Polar residues" evidence="1">
    <location>
        <begin position="326"/>
        <end position="335"/>
    </location>
</feature>
<protein>
    <submittedName>
        <fullName evidence="2">Uncharacterized protein</fullName>
    </submittedName>
</protein>
<dbReference type="EMBL" id="CDMZ01000514">
    <property type="protein sequence ID" value="CEM15910.1"/>
    <property type="molecule type" value="Genomic_DNA"/>
</dbReference>
<evidence type="ECO:0000256" key="1">
    <source>
        <dbReference type="SAM" id="MobiDB-lite"/>
    </source>
</evidence>
<evidence type="ECO:0000313" key="2">
    <source>
        <dbReference type="EMBL" id="CEM15910.1"/>
    </source>
</evidence>
<gene>
    <name evidence="2" type="ORF">Cvel_17994</name>
</gene>
<feature type="region of interest" description="Disordered" evidence="1">
    <location>
        <begin position="1"/>
        <end position="76"/>
    </location>
</feature>
<dbReference type="VEuPathDB" id="CryptoDB:Cvel_17994"/>
<name>A0A0G4FNY8_9ALVE</name>
<organism evidence="2">
    <name type="scientific">Chromera velia CCMP2878</name>
    <dbReference type="NCBI Taxonomy" id="1169474"/>
    <lineage>
        <taxon>Eukaryota</taxon>
        <taxon>Sar</taxon>
        <taxon>Alveolata</taxon>
        <taxon>Colpodellida</taxon>
        <taxon>Chromeraceae</taxon>
        <taxon>Chromera</taxon>
    </lineage>
</organism>
<feature type="region of interest" description="Disordered" evidence="1">
    <location>
        <begin position="326"/>
        <end position="346"/>
    </location>
</feature>